<feature type="domain" description="Sodium/calcium exchanger membrane region" evidence="6">
    <location>
        <begin position="172"/>
        <end position="326"/>
    </location>
</feature>
<dbReference type="Proteomes" id="UP000037267">
    <property type="component" value="Unassembled WGS sequence"/>
</dbReference>
<evidence type="ECO:0000256" key="3">
    <source>
        <dbReference type="ARBA" id="ARBA00022989"/>
    </source>
</evidence>
<name>A0A0L0W8P3_GOTPU</name>
<evidence type="ECO:0000256" key="2">
    <source>
        <dbReference type="ARBA" id="ARBA00022692"/>
    </source>
</evidence>
<keyword evidence="8" id="KW-1185">Reference proteome</keyword>
<comment type="caution">
    <text evidence="7">The sequence shown here is derived from an EMBL/GenBank/DDBJ whole genome shotgun (WGS) entry which is preliminary data.</text>
</comment>
<dbReference type="Gene3D" id="1.20.1420.30">
    <property type="entry name" value="NCX, central ion-binding region"/>
    <property type="match status" value="1"/>
</dbReference>
<evidence type="ECO:0000256" key="1">
    <source>
        <dbReference type="ARBA" id="ARBA00004141"/>
    </source>
</evidence>
<dbReference type="InterPro" id="IPR004481">
    <property type="entry name" value="K/Na/Ca-exchanger"/>
</dbReference>
<dbReference type="PATRIC" id="fig|1503.3.peg.246"/>
<evidence type="ECO:0000313" key="8">
    <source>
        <dbReference type="Proteomes" id="UP000037267"/>
    </source>
</evidence>
<dbReference type="GO" id="GO:0005262">
    <property type="term" value="F:calcium channel activity"/>
    <property type="evidence" value="ECO:0007669"/>
    <property type="project" value="TreeGrafter"/>
</dbReference>
<dbReference type="AlphaFoldDB" id="A0A0L0W8P3"/>
<dbReference type="RefSeq" id="WP_050355822.1">
    <property type="nucleotide sequence ID" value="NZ_LGSS01000011.1"/>
</dbReference>
<accession>A0A0L0W8P3</accession>
<dbReference type="Pfam" id="PF01699">
    <property type="entry name" value="Na_Ca_ex"/>
    <property type="match status" value="2"/>
</dbReference>
<dbReference type="OrthoDB" id="9794225at2"/>
<proteinExistence type="predicted"/>
<feature type="transmembrane region" description="Helical" evidence="5">
    <location>
        <begin position="131"/>
        <end position="152"/>
    </location>
</feature>
<dbReference type="GO" id="GO:0008273">
    <property type="term" value="F:calcium, potassium:sodium antiporter activity"/>
    <property type="evidence" value="ECO:0007669"/>
    <property type="project" value="TreeGrafter"/>
</dbReference>
<feature type="transmembrane region" description="Helical" evidence="5">
    <location>
        <begin position="173"/>
        <end position="198"/>
    </location>
</feature>
<feature type="transmembrane region" description="Helical" evidence="5">
    <location>
        <begin position="105"/>
        <end position="125"/>
    </location>
</feature>
<reference evidence="8" key="1">
    <citation type="submission" date="2015-07" db="EMBL/GenBank/DDBJ databases">
        <title>Draft genome sequence of the purine-degrading Gottschalkia purinilyticum DSM 1384 (formerly Clostridium purinilyticum).</title>
        <authorList>
            <person name="Poehlein A."/>
            <person name="Schiel-Bengelsdorf B."/>
            <person name="Bengelsdorf F.R."/>
            <person name="Daniel R."/>
            <person name="Duerre P."/>
        </authorList>
    </citation>
    <scope>NUCLEOTIDE SEQUENCE [LARGE SCALE GENOMIC DNA]</scope>
    <source>
        <strain evidence="8">DSM 1384</strain>
    </source>
</reference>
<feature type="transmembrane region" description="Helical" evidence="5">
    <location>
        <begin position="70"/>
        <end position="93"/>
    </location>
</feature>
<dbReference type="NCBIfam" id="TIGR00367">
    <property type="entry name" value="calcium/sodium antiporter"/>
    <property type="match status" value="1"/>
</dbReference>
<dbReference type="GO" id="GO:0005886">
    <property type="term" value="C:plasma membrane"/>
    <property type="evidence" value="ECO:0007669"/>
    <property type="project" value="TreeGrafter"/>
</dbReference>
<dbReference type="PANTHER" id="PTHR10846:SF8">
    <property type="entry name" value="INNER MEMBRANE PROTEIN YRBG"/>
    <property type="match status" value="1"/>
</dbReference>
<sequence length="330" mass="35958">MHTFTILFMFFVGLVVIIKGGDMFVDASVWFAKKTGIPSIFIGATLVSLATTLPEFFVSNIAVIQGHAEVAIGNVIGSAICNIGLVLSITCIISPIDIRRRFFSIKGFIMCFSIVVLYILSYNNIIGKLEGIILVGILIIYIIINILEFKTITEVSKEDNRIKGTLPSSITKFIFGAILTIFGARLLVNSGVQIAYMLNIPEGIIGLTLIALGTSLPELVTCIVSVIKRQQDISVGNIIGANIINICMVLGSSSLVSESGLIFSLKDINLLGIKLTDISQTLLLDIPVLLILSTLVVIFGSLHRRINRKHGILLLAIYSFYMIAIYKITF</sequence>
<feature type="domain" description="Sodium/calcium exchanger membrane region" evidence="6">
    <location>
        <begin position="7"/>
        <end position="146"/>
    </location>
</feature>
<keyword evidence="4 5" id="KW-0472">Membrane</keyword>
<feature type="transmembrane region" description="Helical" evidence="5">
    <location>
        <begin position="239"/>
        <end position="262"/>
    </location>
</feature>
<feature type="transmembrane region" description="Helical" evidence="5">
    <location>
        <begin position="312"/>
        <end position="329"/>
    </location>
</feature>
<feature type="transmembrane region" description="Helical" evidence="5">
    <location>
        <begin position="37"/>
        <end position="58"/>
    </location>
</feature>
<dbReference type="EMBL" id="LGSS01000011">
    <property type="protein sequence ID" value="KNF07914.1"/>
    <property type="molecule type" value="Genomic_DNA"/>
</dbReference>
<dbReference type="GO" id="GO:0006874">
    <property type="term" value="P:intracellular calcium ion homeostasis"/>
    <property type="evidence" value="ECO:0007669"/>
    <property type="project" value="TreeGrafter"/>
</dbReference>
<protein>
    <submittedName>
        <fullName evidence="7">K+-dependent Na+/Ca+ exchanger like-protein</fullName>
    </submittedName>
</protein>
<keyword evidence="2 5" id="KW-0812">Transmembrane</keyword>
<evidence type="ECO:0000256" key="5">
    <source>
        <dbReference type="SAM" id="Phobius"/>
    </source>
</evidence>
<dbReference type="InterPro" id="IPR044880">
    <property type="entry name" value="NCX_ion-bd_dom_sf"/>
</dbReference>
<dbReference type="PANTHER" id="PTHR10846">
    <property type="entry name" value="SODIUM/POTASSIUM/CALCIUM EXCHANGER"/>
    <property type="match status" value="1"/>
</dbReference>
<dbReference type="InterPro" id="IPR004837">
    <property type="entry name" value="NaCa_Exmemb"/>
</dbReference>
<organism evidence="7 8">
    <name type="scientific">Gottschalkia purinilytica</name>
    <name type="common">Clostridium purinilyticum</name>
    <dbReference type="NCBI Taxonomy" id="1503"/>
    <lineage>
        <taxon>Bacteria</taxon>
        <taxon>Bacillati</taxon>
        <taxon>Bacillota</taxon>
        <taxon>Tissierellia</taxon>
        <taxon>Tissierellales</taxon>
        <taxon>Gottschalkiaceae</taxon>
        <taxon>Gottschalkia</taxon>
    </lineage>
</organism>
<feature type="transmembrane region" description="Helical" evidence="5">
    <location>
        <begin position="204"/>
        <end position="227"/>
    </location>
</feature>
<evidence type="ECO:0000313" key="7">
    <source>
        <dbReference type="EMBL" id="KNF07914.1"/>
    </source>
</evidence>
<feature type="transmembrane region" description="Helical" evidence="5">
    <location>
        <begin position="282"/>
        <end position="300"/>
    </location>
</feature>
<evidence type="ECO:0000256" key="4">
    <source>
        <dbReference type="ARBA" id="ARBA00023136"/>
    </source>
</evidence>
<comment type="subcellular location">
    <subcellularLocation>
        <location evidence="1">Membrane</location>
        <topology evidence="1">Multi-pass membrane protein</topology>
    </subcellularLocation>
</comment>
<evidence type="ECO:0000259" key="6">
    <source>
        <dbReference type="Pfam" id="PF01699"/>
    </source>
</evidence>
<dbReference type="STRING" id="1503.CLPU_11c00830"/>
<feature type="transmembrane region" description="Helical" evidence="5">
    <location>
        <begin position="6"/>
        <end position="25"/>
    </location>
</feature>
<gene>
    <name evidence="7" type="ORF">CLPU_11c00830</name>
</gene>
<keyword evidence="3 5" id="KW-1133">Transmembrane helix</keyword>